<comment type="caution">
    <text evidence="2">The sequence shown here is derived from an EMBL/GenBank/DDBJ whole genome shotgun (WGS) entry which is preliminary data.</text>
</comment>
<dbReference type="AlphaFoldDB" id="A0A7X8XXZ1"/>
<accession>A0A7X8XXZ1</accession>
<evidence type="ECO:0000313" key="2">
    <source>
        <dbReference type="EMBL" id="NLR93530.1"/>
    </source>
</evidence>
<organism evidence="2 3">
    <name type="scientific">Flammeovirga agarivorans</name>
    <dbReference type="NCBI Taxonomy" id="2726742"/>
    <lineage>
        <taxon>Bacteria</taxon>
        <taxon>Pseudomonadati</taxon>
        <taxon>Bacteroidota</taxon>
        <taxon>Cytophagia</taxon>
        <taxon>Cytophagales</taxon>
        <taxon>Flammeovirgaceae</taxon>
        <taxon>Flammeovirga</taxon>
    </lineage>
</organism>
<sequence>MKTKLLLLSALLFSSMVSFAQDMPYDHYGEKFAIGVSGGSHGIGIDVSKNLHKHFNGSLGFNYFKINDFSRSITVDGKQLKSTVDVEMVNVDLRIEYLPFKGSSFKVVAGLAYMMSSGVKLLGVYENSVTFGELTIDPEDIGELKFDAEWKQVSPYFGIGIGRAVPKKRVGFGLDIGTYYLGKPNVQLTGTELLSAMGTQEAQLQSNMEEYTWFPQLKLRLAVRLN</sequence>
<name>A0A7X8XXZ1_9BACT</name>
<protein>
    <recommendedName>
        <fullName evidence="4">Outer membrane protein beta-barrel domain-containing protein</fullName>
    </recommendedName>
</protein>
<dbReference type="Proteomes" id="UP000585050">
    <property type="component" value="Unassembled WGS sequence"/>
</dbReference>
<keyword evidence="1" id="KW-0732">Signal</keyword>
<evidence type="ECO:0008006" key="4">
    <source>
        <dbReference type="Google" id="ProtNLM"/>
    </source>
</evidence>
<gene>
    <name evidence="2" type="ORF">HGP29_20195</name>
</gene>
<evidence type="ECO:0000256" key="1">
    <source>
        <dbReference type="SAM" id="SignalP"/>
    </source>
</evidence>
<evidence type="ECO:0000313" key="3">
    <source>
        <dbReference type="Proteomes" id="UP000585050"/>
    </source>
</evidence>
<proteinExistence type="predicted"/>
<dbReference type="EMBL" id="JABAIL010000007">
    <property type="protein sequence ID" value="NLR93530.1"/>
    <property type="molecule type" value="Genomic_DNA"/>
</dbReference>
<reference evidence="2 3" key="1">
    <citation type="submission" date="2020-04" db="EMBL/GenBank/DDBJ databases">
        <title>Flammeovirga sp. SR4, a novel species isolated from seawater.</title>
        <authorList>
            <person name="Wang X."/>
        </authorList>
    </citation>
    <scope>NUCLEOTIDE SEQUENCE [LARGE SCALE GENOMIC DNA]</scope>
    <source>
        <strain evidence="2 3">SR4</strain>
    </source>
</reference>
<dbReference type="Gene3D" id="2.40.160.170">
    <property type="match status" value="1"/>
</dbReference>
<keyword evidence="3" id="KW-1185">Reference proteome</keyword>
<feature type="chain" id="PRO_5031369838" description="Outer membrane protein beta-barrel domain-containing protein" evidence="1">
    <location>
        <begin position="21"/>
        <end position="226"/>
    </location>
</feature>
<feature type="signal peptide" evidence="1">
    <location>
        <begin position="1"/>
        <end position="20"/>
    </location>
</feature>
<dbReference type="RefSeq" id="WP_168884246.1">
    <property type="nucleotide sequence ID" value="NZ_JABAIL010000007.1"/>
</dbReference>